<dbReference type="InterPro" id="IPR036638">
    <property type="entry name" value="HLH_DNA-bd_sf"/>
</dbReference>
<feature type="region of interest" description="Disordered" evidence="2">
    <location>
        <begin position="205"/>
        <end position="316"/>
    </location>
</feature>
<gene>
    <name evidence="4" type="ORF">C8A01DRAFT_12199</name>
</gene>
<feature type="compositionally biased region" description="Pro residues" evidence="2">
    <location>
        <begin position="73"/>
        <end position="86"/>
    </location>
</feature>
<dbReference type="Proteomes" id="UP001303115">
    <property type="component" value="Unassembled WGS sequence"/>
</dbReference>
<keyword evidence="5" id="KW-1185">Reference proteome</keyword>
<dbReference type="InterPro" id="IPR052099">
    <property type="entry name" value="Regulatory_TF_Diverse"/>
</dbReference>
<name>A0AAN6PSB6_9PEZI</name>
<feature type="region of interest" description="Disordered" evidence="2">
    <location>
        <begin position="358"/>
        <end position="380"/>
    </location>
</feature>
<accession>A0AAN6PSB6</accession>
<feature type="region of interest" description="Disordered" evidence="2">
    <location>
        <begin position="28"/>
        <end position="48"/>
    </location>
</feature>
<organism evidence="4 5">
    <name type="scientific">Parachaetomium inaequale</name>
    <dbReference type="NCBI Taxonomy" id="2588326"/>
    <lineage>
        <taxon>Eukaryota</taxon>
        <taxon>Fungi</taxon>
        <taxon>Dikarya</taxon>
        <taxon>Ascomycota</taxon>
        <taxon>Pezizomycotina</taxon>
        <taxon>Sordariomycetes</taxon>
        <taxon>Sordariomycetidae</taxon>
        <taxon>Sordariales</taxon>
        <taxon>Chaetomiaceae</taxon>
        <taxon>Parachaetomium</taxon>
    </lineage>
</organism>
<evidence type="ECO:0000313" key="4">
    <source>
        <dbReference type="EMBL" id="KAK4044384.1"/>
    </source>
</evidence>
<feature type="compositionally biased region" description="Low complexity" evidence="2">
    <location>
        <begin position="261"/>
        <end position="291"/>
    </location>
</feature>
<dbReference type="PROSITE" id="PS50888">
    <property type="entry name" value="BHLH"/>
    <property type="match status" value="1"/>
</dbReference>
<feature type="compositionally biased region" description="Gly residues" evidence="2">
    <location>
        <begin position="364"/>
        <end position="373"/>
    </location>
</feature>
<dbReference type="AlphaFoldDB" id="A0AAN6PSB6"/>
<sequence>MNHDHVWSANGPSQLLDELHDGMLPSGLIAQPLADSQPGPWTSGQESGCASPFNGLFVHTQHQGQIHACGLPSPAPTAPAASPPNWPNHDASSVTGPWAPVSPISPTVGEGVGGGPNTQLLYAPNTAAPVTFDTGFHDWTGNTGFPLNFNYEFSGGPAPVPQGVPADFSTAWPGPIPAEDLSNGPFLETVFGHALPTRETTGLWHALPSIPQPHPYPPSKCPASRSQQQHQPPKRTKASSSFTTPSDRRATIPPPPPPATTPTTTGQNPSRKPPSSTAAAAAAPAGPSLRTAARRVKRPAPSPKPGESPAHQRARTNHNLVEQQYRHRLHARFEALLDVLPEGILDGDEDDGNYHWGVGKRRGGGSGSGGGVAGKKTNRRMSKVDVLSKAERVIRFLEGDIERIRREMEGMRRERETAFGGVGRVEGGEEGAVARR</sequence>
<dbReference type="SMART" id="SM00353">
    <property type="entry name" value="HLH"/>
    <property type="match status" value="1"/>
</dbReference>
<feature type="coiled-coil region" evidence="1">
    <location>
        <begin position="387"/>
        <end position="414"/>
    </location>
</feature>
<dbReference type="PANTHER" id="PTHR47336:SF2">
    <property type="entry name" value="TRANSCRIPTION FACTOR HMS1-RELATED"/>
    <property type="match status" value="1"/>
</dbReference>
<dbReference type="Gene3D" id="4.10.280.10">
    <property type="entry name" value="Helix-loop-helix DNA-binding domain"/>
    <property type="match status" value="1"/>
</dbReference>
<keyword evidence="1" id="KW-0175">Coiled coil</keyword>
<dbReference type="Pfam" id="PF00010">
    <property type="entry name" value="HLH"/>
    <property type="match status" value="1"/>
</dbReference>
<comment type="caution">
    <text evidence="4">The sequence shown here is derived from an EMBL/GenBank/DDBJ whole genome shotgun (WGS) entry which is preliminary data.</text>
</comment>
<feature type="region of interest" description="Disordered" evidence="2">
    <location>
        <begin position="68"/>
        <end position="112"/>
    </location>
</feature>
<dbReference type="InterPro" id="IPR011598">
    <property type="entry name" value="bHLH_dom"/>
</dbReference>
<reference evidence="5" key="1">
    <citation type="journal article" date="2023" name="Mol. Phylogenet. Evol.">
        <title>Genome-scale phylogeny and comparative genomics of the fungal order Sordariales.</title>
        <authorList>
            <person name="Hensen N."/>
            <person name="Bonometti L."/>
            <person name="Westerberg I."/>
            <person name="Brannstrom I.O."/>
            <person name="Guillou S."/>
            <person name="Cros-Aarteil S."/>
            <person name="Calhoun S."/>
            <person name="Haridas S."/>
            <person name="Kuo A."/>
            <person name="Mondo S."/>
            <person name="Pangilinan J."/>
            <person name="Riley R."/>
            <person name="LaButti K."/>
            <person name="Andreopoulos B."/>
            <person name="Lipzen A."/>
            <person name="Chen C."/>
            <person name="Yan M."/>
            <person name="Daum C."/>
            <person name="Ng V."/>
            <person name="Clum A."/>
            <person name="Steindorff A."/>
            <person name="Ohm R.A."/>
            <person name="Martin F."/>
            <person name="Silar P."/>
            <person name="Natvig D.O."/>
            <person name="Lalanne C."/>
            <person name="Gautier V."/>
            <person name="Ament-Velasquez S.L."/>
            <person name="Kruys A."/>
            <person name="Hutchinson M.I."/>
            <person name="Powell A.J."/>
            <person name="Barry K."/>
            <person name="Miller A.N."/>
            <person name="Grigoriev I.V."/>
            <person name="Debuchy R."/>
            <person name="Gladieux P."/>
            <person name="Hiltunen Thoren M."/>
            <person name="Johannesson H."/>
        </authorList>
    </citation>
    <scope>NUCLEOTIDE SEQUENCE [LARGE SCALE GENOMIC DNA]</scope>
    <source>
        <strain evidence="5">CBS 284.82</strain>
    </source>
</reference>
<dbReference type="PANTHER" id="PTHR47336">
    <property type="entry name" value="TRANSCRIPTION FACTOR HMS1-RELATED"/>
    <property type="match status" value="1"/>
</dbReference>
<evidence type="ECO:0000313" key="5">
    <source>
        <dbReference type="Proteomes" id="UP001303115"/>
    </source>
</evidence>
<evidence type="ECO:0000256" key="2">
    <source>
        <dbReference type="SAM" id="MobiDB-lite"/>
    </source>
</evidence>
<evidence type="ECO:0000259" key="3">
    <source>
        <dbReference type="PROSITE" id="PS50888"/>
    </source>
</evidence>
<feature type="compositionally biased region" description="Polar residues" evidence="2">
    <location>
        <begin position="39"/>
        <end position="48"/>
    </location>
</feature>
<dbReference type="SUPFAM" id="SSF47459">
    <property type="entry name" value="HLH, helix-loop-helix DNA-binding domain"/>
    <property type="match status" value="1"/>
</dbReference>
<dbReference type="EMBL" id="MU854319">
    <property type="protein sequence ID" value="KAK4044384.1"/>
    <property type="molecule type" value="Genomic_DNA"/>
</dbReference>
<proteinExistence type="predicted"/>
<dbReference type="GO" id="GO:0046983">
    <property type="term" value="F:protein dimerization activity"/>
    <property type="evidence" value="ECO:0007669"/>
    <property type="project" value="InterPro"/>
</dbReference>
<feature type="compositionally biased region" description="Pro residues" evidence="2">
    <location>
        <begin position="210"/>
        <end position="220"/>
    </location>
</feature>
<protein>
    <recommendedName>
        <fullName evidence="3">BHLH domain-containing protein</fullName>
    </recommendedName>
</protein>
<feature type="domain" description="BHLH" evidence="3">
    <location>
        <begin position="313"/>
        <end position="397"/>
    </location>
</feature>
<evidence type="ECO:0000256" key="1">
    <source>
        <dbReference type="SAM" id="Coils"/>
    </source>
</evidence>